<accession>A0A8H5I210</accession>
<keyword evidence="4" id="KW-1185">Reference proteome</keyword>
<evidence type="ECO:0000313" key="4">
    <source>
        <dbReference type="Proteomes" id="UP000518752"/>
    </source>
</evidence>
<dbReference type="InterPro" id="IPR055264">
    <property type="entry name" value="BOD1/SHG1_dom"/>
</dbReference>
<name>A0A8H5I210_9AGAR</name>
<comment type="caution">
    <text evidence="3">The sequence shown here is derived from an EMBL/GenBank/DDBJ whole genome shotgun (WGS) entry which is preliminary data.</text>
</comment>
<gene>
    <name evidence="3" type="ORF">D9757_000329</name>
</gene>
<dbReference type="EMBL" id="JAACJN010000001">
    <property type="protein sequence ID" value="KAF5393736.1"/>
    <property type="molecule type" value="Genomic_DNA"/>
</dbReference>
<dbReference type="Proteomes" id="UP000518752">
    <property type="component" value="Unassembled WGS sequence"/>
</dbReference>
<proteinExistence type="predicted"/>
<organism evidence="3 4">
    <name type="scientific">Collybiopsis confluens</name>
    <dbReference type="NCBI Taxonomy" id="2823264"/>
    <lineage>
        <taxon>Eukaryota</taxon>
        <taxon>Fungi</taxon>
        <taxon>Dikarya</taxon>
        <taxon>Basidiomycota</taxon>
        <taxon>Agaricomycotina</taxon>
        <taxon>Agaricomycetes</taxon>
        <taxon>Agaricomycetidae</taxon>
        <taxon>Agaricales</taxon>
        <taxon>Marasmiineae</taxon>
        <taxon>Omphalotaceae</taxon>
        <taxon>Collybiopsis</taxon>
    </lineage>
</organism>
<feature type="compositionally biased region" description="Polar residues" evidence="1">
    <location>
        <begin position="162"/>
        <end position="189"/>
    </location>
</feature>
<feature type="domain" description="BOD1/SHG1" evidence="2">
    <location>
        <begin position="9"/>
        <end position="115"/>
    </location>
</feature>
<evidence type="ECO:0000256" key="1">
    <source>
        <dbReference type="SAM" id="MobiDB-lite"/>
    </source>
</evidence>
<feature type="compositionally biased region" description="Basic and acidic residues" evidence="1">
    <location>
        <begin position="242"/>
        <end position="253"/>
    </location>
</feature>
<feature type="compositionally biased region" description="Low complexity" evidence="1">
    <location>
        <begin position="192"/>
        <end position="217"/>
    </location>
</feature>
<protein>
    <recommendedName>
        <fullName evidence="2">BOD1/SHG1 domain-containing protein</fullName>
    </recommendedName>
</protein>
<evidence type="ECO:0000313" key="3">
    <source>
        <dbReference type="EMBL" id="KAF5393736.1"/>
    </source>
</evidence>
<dbReference type="AlphaFoldDB" id="A0A8H5I210"/>
<dbReference type="OrthoDB" id="5579731at2759"/>
<evidence type="ECO:0000259" key="2">
    <source>
        <dbReference type="Pfam" id="PF05205"/>
    </source>
</evidence>
<dbReference type="Pfam" id="PF05205">
    <property type="entry name" value="COMPASS-Shg1"/>
    <property type="match status" value="1"/>
</dbReference>
<reference evidence="3 4" key="1">
    <citation type="journal article" date="2020" name="ISME J.">
        <title>Uncovering the hidden diversity of litter-decomposition mechanisms in mushroom-forming fungi.</title>
        <authorList>
            <person name="Floudas D."/>
            <person name="Bentzer J."/>
            <person name="Ahren D."/>
            <person name="Johansson T."/>
            <person name="Persson P."/>
            <person name="Tunlid A."/>
        </authorList>
    </citation>
    <scope>NUCLEOTIDE SEQUENCE [LARGE SCALE GENOMIC DNA]</scope>
    <source>
        <strain evidence="3 4">CBS 406.79</strain>
    </source>
</reference>
<sequence>MPPPTNPAQLVDEFKKSGEFDRLRRELFAEFQKGDHIPAFNKKTEDVVKQRFASVRARSFMSAKFSQSEGNVRTELMQEIQRFPYVEKTVNDLQIFSDQVFNDDLKNSITRILKEEPNPNANGRPNQLEGKETDSGQNGESSAPEIFENMDEEKVEDRRNPLSLSQATEILVSGTPQRESSSLSALSPQTPNPSSKLSSLSPLDTPSSLSPSLSATSNIPGPIRVPDNASLPRPTAAVVGDDNTHKVPDEKNDQSLNGRAVEGRHSTSDVSMTDAD</sequence>
<feature type="region of interest" description="Disordered" evidence="1">
    <location>
        <begin position="111"/>
        <end position="276"/>
    </location>
</feature>